<reference evidence="5 6" key="2">
    <citation type="submission" date="2018-08" db="EMBL/GenBank/DDBJ databases">
        <authorList>
            <person name="Laetsch R D."/>
            <person name="Stevens L."/>
            <person name="Kumar S."/>
            <person name="Blaxter L. M."/>
        </authorList>
    </citation>
    <scope>NUCLEOTIDE SEQUENCE [LARGE SCALE GENOMIC DNA]</scope>
</reference>
<evidence type="ECO:0000256" key="1">
    <source>
        <dbReference type="ARBA" id="ARBA00001947"/>
    </source>
</evidence>
<dbReference type="GO" id="GO:0008270">
    <property type="term" value="F:zinc ion binding"/>
    <property type="evidence" value="ECO:0007669"/>
    <property type="project" value="InterPro"/>
</dbReference>
<dbReference type="EMBL" id="UYRW01012016">
    <property type="protein sequence ID" value="VDN00014.1"/>
    <property type="molecule type" value="Genomic_DNA"/>
</dbReference>
<evidence type="ECO:0000313" key="6">
    <source>
        <dbReference type="Proteomes" id="UP000271087"/>
    </source>
</evidence>
<dbReference type="GO" id="GO:0004181">
    <property type="term" value="F:metallocarboxypeptidase activity"/>
    <property type="evidence" value="ECO:0007669"/>
    <property type="project" value="InterPro"/>
</dbReference>
<dbReference type="WBParaSite" id="nOo.2.0.1.t12783-RA">
    <property type="protein sequence ID" value="nOo.2.0.1.t12783-RA"/>
    <property type="gene ID" value="nOo.2.0.1.g12783"/>
</dbReference>
<dbReference type="PROSITE" id="PS52035">
    <property type="entry name" value="PEPTIDASE_M14"/>
    <property type="match status" value="1"/>
</dbReference>
<evidence type="ECO:0000256" key="3">
    <source>
        <dbReference type="PROSITE-ProRule" id="PRU01379"/>
    </source>
</evidence>
<dbReference type="Gene3D" id="3.40.630.10">
    <property type="entry name" value="Zn peptidases"/>
    <property type="match status" value="1"/>
</dbReference>
<dbReference type="STRING" id="42157.A0A182EX84"/>
<comment type="caution">
    <text evidence="3">Lacks conserved residue(s) required for the propagation of feature annotation.</text>
</comment>
<name>A0A182EX84_ONCOC</name>
<sequence>VRLWRKNRSPQKCFRSAWGGHRCCEGVDLNRNFDFHWAEIGSSENPCSYLYQGESAFSEPETSQII</sequence>
<dbReference type="Proteomes" id="UP000271087">
    <property type="component" value="Unassembled WGS sequence"/>
</dbReference>
<evidence type="ECO:0000256" key="2">
    <source>
        <dbReference type="ARBA" id="ARBA00005988"/>
    </source>
</evidence>
<evidence type="ECO:0000313" key="5">
    <source>
        <dbReference type="EMBL" id="VDN00014.1"/>
    </source>
</evidence>
<evidence type="ECO:0000259" key="4">
    <source>
        <dbReference type="PROSITE" id="PS52035"/>
    </source>
</evidence>
<dbReference type="PANTHER" id="PTHR11705">
    <property type="entry name" value="PROTEASE FAMILY M14 CARBOXYPEPTIDASE A,B"/>
    <property type="match status" value="1"/>
</dbReference>
<feature type="domain" description="Peptidase M14" evidence="4">
    <location>
        <begin position="1"/>
        <end position="66"/>
    </location>
</feature>
<dbReference type="SUPFAM" id="SSF53187">
    <property type="entry name" value="Zn-dependent exopeptidases"/>
    <property type="match status" value="1"/>
</dbReference>
<gene>
    <name evidence="5" type="ORF">NOO_LOCUS12783</name>
</gene>
<evidence type="ECO:0000313" key="7">
    <source>
        <dbReference type="WBParaSite" id="nOo.2.0.1.t12783-RA"/>
    </source>
</evidence>
<reference evidence="7" key="1">
    <citation type="submission" date="2016-06" db="UniProtKB">
        <authorList>
            <consortium name="WormBaseParasite"/>
        </authorList>
    </citation>
    <scope>IDENTIFICATION</scope>
</reference>
<dbReference type="GO" id="GO:0006508">
    <property type="term" value="P:proteolysis"/>
    <property type="evidence" value="ECO:0007669"/>
    <property type="project" value="InterPro"/>
</dbReference>
<organism evidence="7">
    <name type="scientific">Onchocerca ochengi</name>
    <name type="common">Filarial nematode worm</name>
    <dbReference type="NCBI Taxonomy" id="42157"/>
    <lineage>
        <taxon>Eukaryota</taxon>
        <taxon>Metazoa</taxon>
        <taxon>Ecdysozoa</taxon>
        <taxon>Nematoda</taxon>
        <taxon>Chromadorea</taxon>
        <taxon>Rhabditida</taxon>
        <taxon>Spirurina</taxon>
        <taxon>Spiruromorpha</taxon>
        <taxon>Filarioidea</taxon>
        <taxon>Onchocercidae</taxon>
        <taxon>Onchocerca</taxon>
    </lineage>
</organism>
<dbReference type="PANTHER" id="PTHR11705:SF91">
    <property type="entry name" value="FI01817P-RELATED"/>
    <property type="match status" value="1"/>
</dbReference>
<dbReference type="OrthoDB" id="3626597at2759"/>
<comment type="similarity">
    <text evidence="2 3">Belongs to the peptidase M14 family.</text>
</comment>
<accession>A0A182EX84</accession>
<dbReference type="AlphaFoldDB" id="A0A182EX84"/>
<dbReference type="InterPro" id="IPR000834">
    <property type="entry name" value="Peptidase_M14"/>
</dbReference>
<dbReference type="GO" id="GO:0005615">
    <property type="term" value="C:extracellular space"/>
    <property type="evidence" value="ECO:0007669"/>
    <property type="project" value="TreeGrafter"/>
</dbReference>
<comment type="cofactor">
    <cofactor evidence="1">
        <name>Zn(2+)</name>
        <dbReference type="ChEBI" id="CHEBI:29105"/>
    </cofactor>
</comment>
<dbReference type="Pfam" id="PF00246">
    <property type="entry name" value="Peptidase_M14"/>
    <property type="match status" value="1"/>
</dbReference>
<proteinExistence type="inferred from homology"/>
<keyword evidence="6" id="KW-1185">Reference proteome</keyword>
<protein>
    <submittedName>
        <fullName evidence="7">Peptidase_M14 domain-containing protein</fullName>
    </submittedName>
</protein>